<evidence type="ECO:0000259" key="7">
    <source>
        <dbReference type="PROSITE" id="PS51362"/>
    </source>
</evidence>
<dbReference type="GeneID" id="100366911"/>
<keyword evidence="4 6" id="KW-0339">Growth factor</keyword>
<gene>
    <name evidence="9" type="primary">LOC100366911</name>
</gene>
<dbReference type="SUPFAM" id="SSF57501">
    <property type="entry name" value="Cystine-knot cytokines"/>
    <property type="match status" value="1"/>
</dbReference>
<evidence type="ECO:0000256" key="6">
    <source>
        <dbReference type="RuleBase" id="RU000354"/>
    </source>
</evidence>
<dbReference type="RefSeq" id="XP_002734819.1">
    <property type="nucleotide sequence ID" value="XM_002734773.2"/>
</dbReference>
<keyword evidence="3" id="KW-0964">Secreted</keyword>
<dbReference type="SMART" id="SM00204">
    <property type="entry name" value="TGFB"/>
    <property type="match status" value="1"/>
</dbReference>
<dbReference type="PROSITE" id="PS00250">
    <property type="entry name" value="TGF_BETA_1"/>
    <property type="match status" value="1"/>
</dbReference>
<feature type="domain" description="TGF-beta family profile" evidence="7">
    <location>
        <begin position="143"/>
        <end position="255"/>
    </location>
</feature>
<dbReference type="PANTHER" id="PTHR11848">
    <property type="entry name" value="TGF-BETA FAMILY"/>
    <property type="match status" value="1"/>
</dbReference>
<dbReference type="Proteomes" id="UP000694865">
    <property type="component" value="Unplaced"/>
</dbReference>
<dbReference type="InterPro" id="IPR001839">
    <property type="entry name" value="TGF-b_C"/>
</dbReference>
<keyword evidence="8" id="KW-1185">Reference proteome</keyword>
<evidence type="ECO:0000256" key="3">
    <source>
        <dbReference type="ARBA" id="ARBA00022525"/>
    </source>
</evidence>
<evidence type="ECO:0000256" key="2">
    <source>
        <dbReference type="ARBA" id="ARBA00006656"/>
    </source>
</evidence>
<name>A0ABM0GQ25_SACKO</name>
<dbReference type="InterPro" id="IPR029034">
    <property type="entry name" value="Cystine-knot_cytokine"/>
</dbReference>
<dbReference type="PANTHER" id="PTHR11848:SF262">
    <property type="entry name" value="LD29161P"/>
    <property type="match status" value="1"/>
</dbReference>
<dbReference type="Gene3D" id="2.60.120.970">
    <property type="match status" value="1"/>
</dbReference>
<dbReference type="InterPro" id="IPR001111">
    <property type="entry name" value="TGF-b_propeptide"/>
</dbReference>
<reference evidence="9" key="1">
    <citation type="submission" date="2025-08" db="UniProtKB">
        <authorList>
            <consortium name="RefSeq"/>
        </authorList>
    </citation>
    <scope>IDENTIFICATION</scope>
    <source>
        <tissue evidence="9">Testes</tissue>
    </source>
</reference>
<dbReference type="InterPro" id="IPR017948">
    <property type="entry name" value="TGFb_CS"/>
</dbReference>
<organism evidence="8 9">
    <name type="scientific">Saccoglossus kowalevskii</name>
    <name type="common">Acorn worm</name>
    <dbReference type="NCBI Taxonomy" id="10224"/>
    <lineage>
        <taxon>Eukaryota</taxon>
        <taxon>Metazoa</taxon>
        <taxon>Hemichordata</taxon>
        <taxon>Enteropneusta</taxon>
        <taxon>Harrimaniidae</taxon>
        <taxon>Saccoglossus</taxon>
    </lineage>
</organism>
<dbReference type="Gene3D" id="2.10.90.10">
    <property type="entry name" value="Cystine-knot cytokines"/>
    <property type="match status" value="1"/>
</dbReference>
<evidence type="ECO:0000313" key="9">
    <source>
        <dbReference type="RefSeq" id="XP_002734819.1"/>
    </source>
</evidence>
<keyword evidence="5" id="KW-1015">Disulfide bond</keyword>
<dbReference type="Pfam" id="PF00688">
    <property type="entry name" value="TGFb_propeptide"/>
    <property type="match status" value="1"/>
</dbReference>
<accession>A0ABM0GQ25</accession>
<evidence type="ECO:0000256" key="1">
    <source>
        <dbReference type="ARBA" id="ARBA00004613"/>
    </source>
</evidence>
<dbReference type="Pfam" id="PF00019">
    <property type="entry name" value="TGF_beta"/>
    <property type="match status" value="1"/>
</dbReference>
<feature type="non-terminal residue" evidence="9">
    <location>
        <position position="1"/>
    </location>
</feature>
<dbReference type="InterPro" id="IPR015615">
    <property type="entry name" value="TGF-beta-rel"/>
</dbReference>
<dbReference type="PROSITE" id="PS51362">
    <property type="entry name" value="TGF_BETA_2"/>
    <property type="match status" value="1"/>
</dbReference>
<comment type="subcellular location">
    <subcellularLocation>
        <location evidence="1">Secreted</location>
    </subcellularLocation>
</comment>
<evidence type="ECO:0000313" key="8">
    <source>
        <dbReference type="Proteomes" id="UP000694865"/>
    </source>
</evidence>
<evidence type="ECO:0000256" key="5">
    <source>
        <dbReference type="ARBA" id="ARBA00023157"/>
    </source>
</evidence>
<protein>
    <submittedName>
        <fullName evidence="9">Growth/differentiation factor 11-like</fullName>
    </submittedName>
</protein>
<comment type="similarity">
    <text evidence="2 6">Belongs to the TGF-beta family.</text>
</comment>
<proteinExistence type="inferred from homology"/>
<sequence>PNKFMKPEHTSHGYSFFEFSPQVRDAQIIEARLHVYIRQQEAVQTTATWLHIYELGPPGKHHYNKIACSRKIELSSRKGHWEQFDIQRVVFGWFHDHESNWGLDIDATDHEGNSVVVTSSDWGSEDHQRMPYLELRTRQHNLRHKRSPELNCDEKSEEERCCRYPLVVDFVELTWDWIIAPKTYSAYYCAGECPNVYNLQNAHSYFVERANPRGHAGRCCTGSEMSPISMIYFIDEKSIMFGVVPDMVTIKCECS</sequence>
<evidence type="ECO:0000256" key="4">
    <source>
        <dbReference type="ARBA" id="ARBA00023030"/>
    </source>
</evidence>
<dbReference type="CDD" id="cd13751">
    <property type="entry name" value="TGF_beta_GDF8_like"/>
    <property type="match status" value="1"/>
</dbReference>